<gene>
    <name evidence="2" type="ORF">NCTC9149_01949</name>
</gene>
<protein>
    <submittedName>
        <fullName evidence="2">Chloride channel protein</fullName>
    </submittedName>
</protein>
<evidence type="ECO:0000313" key="3">
    <source>
        <dbReference type="Proteomes" id="UP000254571"/>
    </source>
</evidence>
<feature type="transmembrane region" description="Helical" evidence="1">
    <location>
        <begin position="12"/>
        <end position="31"/>
    </location>
</feature>
<dbReference type="AlphaFoldDB" id="A0A7H4NZE1"/>
<proteinExistence type="predicted"/>
<keyword evidence="1" id="KW-1133">Transmembrane helix</keyword>
<name>A0A7H4NZE1_9ENTR</name>
<dbReference type="Proteomes" id="UP000254571">
    <property type="component" value="Unassembled WGS sequence"/>
</dbReference>
<sequence>MLHPRARTMLLLSIPAIVIGIAASLVLIVAMKTAAMLQKILWSNCQELWA</sequence>
<evidence type="ECO:0000313" key="2">
    <source>
        <dbReference type="EMBL" id="STW05556.1"/>
    </source>
</evidence>
<organism evidence="2 3">
    <name type="scientific">Klebsiella grimontii</name>
    <dbReference type="NCBI Taxonomy" id="2058152"/>
    <lineage>
        <taxon>Bacteria</taxon>
        <taxon>Pseudomonadati</taxon>
        <taxon>Pseudomonadota</taxon>
        <taxon>Gammaproteobacteria</taxon>
        <taxon>Enterobacterales</taxon>
        <taxon>Enterobacteriaceae</taxon>
        <taxon>Klebsiella/Raoultella group</taxon>
        <taxon>Klebsiella</taxon>
    </lineage>
</organism>
<dbReference type="EMBL" id="UGMX01000002">
    <property type="protein sequence ID" value="STW05556.1"/>
    <property type="molecule type" value="Genomic_DNA"/>
</dbReference>
<keyword evidence="1" id="KW-0472">Membrane</keyword>
<reference evidence="2 3" key="1">
    <citation type="submission" date="2018-06" db="EMBL/GenBank/DDBJ databases">
        <authorList>
            <consortium name="Pathogen Informatics"/>
            <person name="Doyle S."/>
        </authorList>
    </citation>
    <scope>NUCLEOTIDE SEQUENCE [LARGE SCALE GENOMIC DNA]</scope>
    <source>
        <strain evidence="2 3">NCTC9149</strain>
    </source>
</reference>
<keyword evidence="1" id="KW-0812">Transmembrane</keyword>
<comment type="caution">
    <text evidence="2">The sequence shown here is derived from an EMBL/GenBank/DDBJ whole genome shotgun (WGS) entry which is preliminary data.</text>
</comment>
<accession>A0A7H4NZE1</accession>
<evidence type="ECO:0000256" key="1">
    <source>
        <dbReference type="SAM" id="Phobius"/>
    </source>
</evidence>